<dbReference type="eggNOG" id="COG1982">
    <property type="taxonomic scope" value="Bacteria"/>
</dbReference>
<dbReference type="Gene3D" id="3.40.640.10">
    <property type="entry name" value="Type I PLP-dependent aspartate aminotransferase-like (Major domain)"/>
    <property type="match status" value="1"/>
</dbReference>
<proteinExistence type="inferred from homology"/>
<dbReference type="Gene3D" id="3.90.100.10">
    <property type="entry name" value="Orn/Lys/Arg decarboxylase, C-terminal domain"/>
    <property type="match status" value="1"/>
</dbReference>
<gene>
    <name evidence="7" type="ORF">PROH_17075</name>
</gene>
<dbReference type="InterPro" id="IPR000310">
    <property type="entry name" value="Orn/Lys/Arg_deCO2ase_major_dom"/>
</dbReference>
<keyword evidence="5" id="KW-0456">Lyase</keyword>
<dbReference type="PROSITE" id="PS00703">
    <property type="entry name" value="OKR_DC_1"/>
    <property type="match status" value="1"/>
</dbReference>
<dbReference type="InterPro" id="IPR052357">
    <property type="entry name" value="Orn_Lys_Arg_decarboxylase-I"/>
</dbReference>
<organism evidence="7 8">
    <name type="scientific">Prochlorothrix hollandica PCC 9006 = CALU 1027</name>
    <dbReference type="NCBI Taxonomy" id="317619"/>
    <lineage>
        <taxon>Bacteria</taxon>
        <taxon>Bacillati</taxon>
        <taxon>Cyanobacteriota</taxon>
        <taxon>Cyanophyceae</taxon>
        <taxon>Prochlorotrichales</taxon>
        <taxon>Prochlorotrichaceae</taxon>
        <taxon>Prochlorothrix</taxon>
    </lineage>
</organism>
<dbReference type="InterPro" id="IPR015424">
    <property type="entry name" value="PyrdxlP-dep_Trfase"/>
</dbReference>
<dbReference type="GO" id="GO:0016831">
    <property type="term" value="F:carboxy-lyase activity"/>
    <property type="evidence" value="ECO:0007669"/>
    <property type="project" value="UniProtKB-KW"/>
</dbReference>
<keyword evidence="4" id="KW-0663">Pyridoxal phosphate</keyword>
<comment type="cofactor">
    <cofactor evidence="1">
        <name>pyridoxal 5'-phosphate</name>
        <dbReference type="ChEBI" id="CHEBI:597326"/>
    </cofactor>
</comment>
<dbReference type="STRING" id="317619.GCA_000332315_01508"/>
<feature type="domain" description="Orn/Lys/Arg decarboxylases family 1 pyridoxal-P attachment site" evidence="6">
    <location>
        <begin position="216"/>
        <end position="230"/>
    </location>
</feature>
<dbReference type="PANTHER" id="PTHR43277">
    <property type="entry name" value="ARGININE DECARBOXYLASE"/>
    <property type="match status" value="1"/>
</dbReference>
<evidence type="ECO:0000259" key="6">
    <source>
        <dbReference type="PROSITE" id="PS00703"/>
    </source>
</evidence>
<evidence type="ECO:0000313" key="7">
    <source>
        <dbReference type="EMBL" id="KKI98774.1"/>
    </source>
</evidence>
<dbReference type="AlphaFoldDB" id="A0A0M2PRF5"/>
<dbReference type="Proteomes" id="UP000034681">
    <property type="component" value="Unassembled WGS sequence"/>
</dbReference>
<dbReference type="SUPFAM" id="SSF53383">
    <property type="entry name" value="PLP-dependent transferases"/>
    <property type="match status" value="1"/>
</dbReference>
<dbReference type="InterPro" id="IPR036633">
    <property type="entry name" value="Prn/Lys/Arg_de-COase_C_sf"/>
</dbReference>
<dbReference type="Pfam" id="PF03711">
    <property type="entry name" value="OKR_DC_1_C"/>
    <property type="match status" value="1"/>
</dbReference>
<evidence type="ECO:0000256" key="3">
    <source>
        <dbReference type="ARBA" id="ARBA00022793"/>
    </source>
</evidence>
<comment type="caution">
    <text evidence="7">The sequence shown here is derived from an EMBL/GenBank/DDBJ whole genome shotgun (WGS) entry which is preliminary data.</text>
</comment>
<dbReference type="SUPFAM" id="SSF55904">
    <property type="entry name" value="Ornithine decarboxylase C-terminal domain"/>
    <property type="match status" value="1"/>
</dbReference>
<accession>A0A0M2PRF5</accession>
<dbReference type="InterPro" id="IPR015421">
    <property type="entry name" value="PyrdxlP-dep_Trfase_major"/>
</dbReference>
<evidence type="ECO:0000313" key="8">
    <source>
        <dbReference type="Proteomes" id="UP000034681"/>
    </source>
</evidence>
<evidence type="ECO:0000256" key="2">
    <source>
        <dbReference type="ARBA" id="ARBA00010671"/>
    </source>
</evidence>
<evidence type="ECO:0000256" key="5">
    <source>
        <dbReference type="ARBA" id="ARBA00023239"/>
    </source>
</evidence>
<keyword evidence="3" id="KW-0210">Decarboxylase</keyword>
<name>A0A0M2PRF5_PROHO</name>
<dbReference type="EMBL" id="AJTX02000007">
    <property type="protein sequence ID" value="KKI98774.1"/>
    <property type="molecule type" value="Genomic_DNA"/>
</dbReference>
<evidence type="ECO:0000256" key="1">
    <source>
        <dbReference type="ARBA" id="ARBA00001933"/>
    </source>
</evidence>
<comment type="similarity">
    <text evidence="2">Belongs to the Orn/Lys/Arg decarboxylase class-I family.</text>
</comment>
<evidence type="ECO:0000256" key="4">
    <source>
        <dbReference type="ARBA" id="ARBA00022898"/>
    </source>
</evidence>
<sequence>MPLVQQLQRSQARRVARFHTPGHQGGQGSGLPLKTAWGEAVWQWDLPELPELGSLLDPDGVMAEAQALAAQTFGADRTWFLANGSTLGVMAAIVATCAPGSKLVLPRSVHRSAIAGLIVSGAVPIFVNPPYDADWDLPGTLTPQAVAAALAEHPDVAAVLLVSPTYQGVVAEVAAIAALTQARGIPLLVDEAHGAHFGFHPQLPPRALSQGADLAVQSTHKTLSALTQAAMVHMRGTRVDPQSLTRAVALVQSTSPSYLLLASLDAARHQLATQGQDLMAQTLALAQIACDRIGQIPGLRVWAPSPPRSGFRQGDPTRLTVDVSGLGWSGFAADEWLDRSQGVICELPSLRHLTFMVTLGHTADDIASLVRGLEHLSRQHPSPSQGGSFALENLALENLALENLALENLALGSPSPLAPLTPRQAFFAPGETVPWQQGLHRLSAELICPYPPGIPLVLPGEPITAMAWEQLQRVQAAGGVITGCADPSLMTVRVVRDSGVQS</sequence>
<dbReference type="PANTHER" id="PTHR43277:SF4">
    <property type="entry name" value="ARGININE DECARBOXYLASE"/>
    <property type="match status" value="1"/>
</dbReference>
<dbReference type="Pfam" id="PF01276">
    <property type="entry name" value="OKR_DC_1"/>
    <property type="match status" value="1"/>
</dbReference>
<dbReference type="InterPro" id="IPR008286">
    <property type="entry name" value="Prn/Lys/Arg_de-COase_C"/>
</dbReference>
<keyword evidence="8" id="KW-1185">Reference proteome</keyword>
<protein>
    <submittedName>
        <fullName evidence="7">Arginine decarboxylase</fullName>
    </submittedName>
</protein>
<reference evidence="7" key="1">
    <citation type="submission" date="2012-04" db="EMBL/GenBank/DDBJ databases">
        <authorList>
            <person name="Borisov I.G."/>
            <person name="Ivanikova N.V."/>
            <person name="Pinevich A.V."/>
        </authorList>
    </citation>
    <scope>NUCLEOTIDE SEQUENCE</scope>
    <source>
        <strain evidence="7">CALU 1027</strain>
    </source>
</reference>